<keyword evidence="3" id="KW-1185">Reference proteome</keyword>
<dbReference type="EMBL" id="EAAA01001701">
    <property type="status" value="NOT_ANNOTATED_CDS"/>
    <property type="molecule type" value="Genomic_DNA"/>
</dbReference>
<sequence length="158" mass="17867">MFLFKKKNSAVNVTACEARDNEREEDGFVLVGETSDEKSTVKPNNPVNHEPPPKYEKLNEVSTSSGSYKAEQRTPQPEQCNQTNPTPNVISTHQPTHHSGKHDSSFAIQDIPFRFAGSVQVAANLRLQTWDISDVMPNVWSDLSEYSYDFTMEYNVLE</sequence>
<reference evidence="3" key="1">
    <citation type="journal article" date="2002" name="Science">
        <title>The draft genome of Ciona intestinalis: insights into chordate and vertebrate origins.</title>
        <authorList>
            <person name="Dehal P."/>
            <person name="Satou Y."/>
            <person name="Campbell R.K."/>
            <person name="Chapman J."/>
            <person name="Degnan B."/>
            <person name="De Tomaso A."/>
            <person name="Davidson B."/>
            <person name="Di Gregorio A."/>
            <person name="Gelpke M."/>
            <person name="Goodstein D.M."/>
            <person name="Harafuji N."/>
            <person name="Hastings K.E."/>
            <person name="Ho I."/>
            <person name="Hotta K."/>
            <person name="Huang W."/>
            <person name="Kawashima T."/>
            <person name="Lemaire P."/>
            <person name="Martinez D."/>
            <person name="Meinertzhagen I.A."/>
            <person name="Necula S."/>
            <person name="Nonaka M."/>
            <person name="Putnam N."/>
            <person name="Rash S."/>
            <person name="Saiga H."/>
            <person name="Satake M."/>
            <person name="Terry A."/>
            <person name="Yamada L."/>
            <person name="Wang H.G."/>
            <person name="Awazu S."/>
            <person name="Azumi K."/>
            <person name="Boore J."/>
            <person name="Branno M."/>
            <person name="Chin-Bow S."/>
            <person name="DeSantis R."/>
            <person name="Doyle S."/>
            <person name="Francino P."/>
            <person name="Keys D.N."/>
            <person name="Haga S."/>
            <person name="Hayashi H."/>
            <person name="Hino K."/>
            <person name="Imai K.S."/>
            <person name="Inaba K."/>
            <person name="Kano S."/>
            <person name="Kobayashi K."/>
            <person name="Kobayashi M."/>
            <person name="Lee B.I."/>
            <person name="Makabe K.W."/>
            <person name="Manohar C."/>
            <person name="Matassi G."/>
            <person name="Medina M."/>
            <person name="Mochizuki Y."/>
            <person name="Mount S."/>
            <person name="Morishita T."/>
            <person name="Miura S."/>
            <person name="Nakayama A."/>
            <person name="Nishizaka S."/>
            <person name="Nomoto H."/>
            <person name="Ohta F."/>
            <person name="Oishi K."/>
            <person name="Rigoutsos I."/>
            <person name="Sano M."/>
            <person name="Sasaki A."/>
            <person name="Sasakura Y."/>
            <person name="Shoguchi E."/>
            <person name="Shin-i T."/>
            <person name="Spagnuolo A."/>
            <person name="Stainier D."/>
            <person name="Suzuki M.M."/>
            <person name="Tassy O."/>
            <person name="Takatori N."/>
            <person name="Tokuoka M."/>
            <person name="Yagi K."/>
            <person name="Yoshizaki F."/>
            <person name="Wada S."/>
            <person name="Zhang C."/>
            <person name="Hyatt P.D."/>
            <person name="Larimer F."/>
            <person name="Detter C."/>
            <person name="Doggett N."/>
            <person name="Glavina T."/>
            <person name="Hawkins T."/>
            <person name="Richardson P."/>
            <person name="Lucas S."/>
            <person name="Kohara Y."/>
            <person name="Levine M."/>
            <person name="Satoh N."/>
            <person name="Rokhsar D.S."/>
        </authorList>
    </citation>
    <scope>NUCLEOTIDE SEQUENCE [LARGE SCALE GENOMIC DNA]</scope>
</reference>
<gene>
    <name evidence="2" type="primary">LOC100182510</name>
</gene>
<protein>
    <submittedName>
        <fullName evidence="2">Uncharacterized LOC100182510</fullName>
    </submittedName>
</protein>
<dbReference type="RefSeq" id="XP_002131450.1">
    <property type="nucleotide sequence ID" value="XM_002131414.4"/>
</dbReference>
<dbReference type="PANTHER" id="PTHR36291:SF1">
    <property type="entry name" value="UBAP1-MVB12-ASSOCIATED (UMA)-DOMAIN CONTAINING PROTEIN 1"/>
    <property type="match status" value="1"/>
</dbReference>
<proteinExistence type="predicted"/>
<dbReference type="GeneID" id="100182510"/>
<evidence type="ECO:0000313" key="3">
    <source>
        <dbReference type="Proteomes" id="UP000008144"/>
    </source>
</evidence>
<dbReference type="Ensembl" id="ENSCINT00000019441.3">
    <property type="protein sequence ID" value="ENSCINP00000019441.3"/>
    <property type="gene ID" value="ENSCING00000009556.3"/>
</dbReference>
<dbReference type="InParanoid" id="F6U805"/>
<evidence type="ECO:0000313" key="2">
    <source>
        <dbReference type="Ensembl" id="ENSCINP00000019441.3"/>
    </source>
</evidence>
<reference evidence="2" key="2">
    <citation type="journal article" date="2008" name="Genome Biol.">
        <title>Improved genome assembly and evidence-based global gene model set for the chordate Ciona intestinalis: new insight into intron and operon populations.</title>
        <authorList>
            <person name="Satou Y."/>
            <person name="Mineta K."/>
            <person name="Ogasawara M."/>
            <person name="Sasakura Y."/>
            <person name="Shoguchi E."/>
            <person name="Ueno K."/>
            <person name="Yamada L."/>
            <person name="Matsumoto J."/>
            <person name="Wasserscheid J."/>
            <person name="Dewar K."/>
            <person name="Wiley G.B."/>
            <person name="Macmil S.L."/>
            <person name="Roe B.A."/>
            <person name="Zeller R.W."/>
            <person name="Hastings K.E."/>
            <person name="Lemaire P."/>
            <person name="Lindquist E."/>
            <person name="Endo T."/>
            <person name="Hotta K."/>
            <person name="Inaba K."/>
        </authorList>
    </citation>
    <scope>NUCLEOTIDE SEQUENCE [LARGE SCALE GENOMIC DNA]</scope>
    <source>
        <strain evidence="2">wild type</strain>
    </source>
</reference>
<accession>A0A1W2WMS4</accession>
<name>F6U805_CIOIN</name>
<reference evidence="2" key="3">
    <citation type="submission" date="2025-08" db="UniProtKB">
        <authorList>
            <consortium name="Ensembl"/>
        </authorList>
    </citation>
    <scope>IDENTIFICATION</scope>
</reference>
<dbReference type="InterPro" id="IPR053292">
    <property type="entry name" value="UBAP1-MVB12_assoc_domain"/>
</dbReference>
<evidence type="ECO:0000256" key="1">
    <source>
        <dbReference type="SAM" id="MobiDB-lite"/>
    </source>
</evidence>
<accession>F6U805</accession>
<dbReference type="Proteomes" id="UP000008144">
    <property type="component" value="Chromosome 3"/>
</dbReference>
<dbReference type="AlphaFoldDB" id="F6U805"/>
<dbReference type="PANTHER" id="PTHR36291">
    <property type="entry name" value="UBAP1-MVB12-ASSOCIATED (UMA)-DOMAIN CONTAINING PROTEIN 1"/>
    <property type="match status" value="1"/>
</dbReference>
<dbReference type="KEGG" id="cin:100182510"/>
<dbReference type="HOGENOM" id="CLU_132999_0_0_1"/>
<feature type="region of interest" description="Disordered" evidence="1">
    <location>
        <begin position="18"/>
        <end position="103"/>
    </location>
</feature>
<dbReference type="OrthoDB" id="9872568at2759"/>
<feature type="compositionally biased region" description="Polar residues" evidence="1">
    <location>
        <begin position="60"/>
        <end position="94"/>
    </location>
</feature>
<reference evidence="2" key="4">
    <citation type="submission" date="2025-09" db="UniProtKB">
        <authorList>
            <consortium name="Ensembl"/>
        </authorList>
    </citation>
    <scope>IDENTIFICATION</scope>
</reference>
<organism evidence="2 3">
    <name type="scientific">Ciona intestinalis</name>
    <name type="common">Transparent sea squirt</name>
    <name type="synonym">Ascidia intestinalis</name>
    <dbReference type="NCBI Taxonomy" id="7719"/>
    <lineage>
        <taxon>Eukaryota</taxon>
        <taxon>Metazoa</taxon>
        <taxon>Chordata</taxon>
        <taxon>Tunicata</taxon>
        <taxon>Ascidiacea</taxon>
        <taxon>Phlebobranchia</taxon>
        <taxon>Cionidae</taxon>
        <taxon>Ciona</taxon>
    </lineage>
</organism>